<dbReference type="Gene3D" id="3.90.640.10">
    <property type="entry name" value="Actin, Chain A, domain 4"/>
    <property type="match status" value="2"/>
</dbReference>
<sequence>MSNSTNVVYGLDFGASNTVLSVFWNDKLDVIKLSESSCSLPTLLYYTQYESYMGNDAAYMMLNSIADKGRFIRNVKSALAIEGSDSTFVVDKKKPYVDIVCDYISFVKKVGDRHVGQECSEVVIGIPVNFCTVDDLNEQAKTFLKKAAWRSGFRKVSFVYEPVAAMVNNLQQFREGDIALVFDFGGSTLDFHLIEFHSRFDIRPLATHGIKLGGHDITKKMIEHKVLQHFGLGVTYNSKMLDRKNNKSNNVLVPNSLPFLLLDDDLNRSRDQGILEEIERILWDAEADIPELRFLKDCIQKKLYHHIFAAMESAKIKLSSQPQVDIDLDIANREIKEKLTQDEFNEILSFYKSDILDAFAVLMNSAQMNSDEVNKVVLIGGTTQIAYFQDLLKSYFTQAQIVETEFLFESVAMGLASIACNDRYSSLVC</sequence>
<keyword evidence="2" id="KW-0067">ATP-binding</keyword>
<dbReference type="OrthoDB" id="9807934at2"/>
<dbReference type="GO" id="GO:0005524">
    <property type="term" value="F:ATP binding"/>
    <property type="evidence" value="ECO:0007669"/>
    <property type="project" value="UniProtKB-KW"/>
</dbReference>
<organism evidence="3 4">
    <name type="scientific">Uabimicrobium amorphum</name>
    <dbReference type="NCBI Taxonomy" id="2596890"/>
    <lineage>
        <taxon>Bacteria</taxon>
        <taxon>Pseudomonadati</taxon>
        <taxon>Planctomycetota</taxon>
        <taxon>Candidatus Uabimicrobiia</taxon>
        <taxon>Candidatus Uabimicrobiales</taxon>
        <taxon>Candidatus Uabimicrobiaceae</taxon>
        <taxon>Candidatus Uabimicrobium</taxon>
    </lineage>
</organism>
<dbReference type="Proteomes" id="UP000326354">
    <property type="component" value="Chromosome"/>
</dbReference>
<dbReference type="PANTHER" id="PTHR19375">
    <property type="entry name" value="HEAT SHOCK PROTEIN 70KDA"/>
    <property type="match status" value="1"/>
</dbReference>
<evidence type="ECO:0000256" key="1">
    <source>
        <dbReference type="ARBA" id="ARBA00022741"/>
    </source>
</evidence>
<name>A0A5S9F6R0_UABAM</name>
<dbReference type="CDD" id="cd10231">
    <property type="entry name" value="ASKHA_NBD_HSP70_YegD-like"/>
    <property type="match status" value="1"/>
</dbReference>
<dbReference type="KEGG" id="uam:UABAM_06384"/>
<keyword evidence="4" id="KW-1185">Reference proteome</keyword>
<evidence type="ECO:0000313" key="3">
    <source>
        <dbReference type="EMBL" id="BBM87968.1"/>
    </source>
</evidence>
<accession>A0A5S9F6R0</accession>
<dbReference type="GO" id="GO:0140662">
    <property type="term" value="F:ATP-dependent protein folding chaperone"/>
    <property type="evidence" value="ECO:0007669"/>
    <property type="project" value="InterPro"/>
</dbReference>
<proteinExistence type="predicted"/>
<dbReference type="InterPro" id="IPR042054">
    <property type="entry name" value="YegD-like"/>
</dbReference>
<evidence type="ECO:0000313" key="4">
    <source>
        <dbReference type="Proteomes" id="UP000326354"/>
    </source>
</evidence>
<protein>
    <submittedName>
        <fullName evidence="3">Molecular chaperone DnaK</fullName>
    </submittedName>
</protein>
<dbReference type="EMBL" id="AP019860">
    <property type="protein sequence ID" value="BBM87968.1"/>
    <property type="molecule type" value="Genomic_DNA"/>
</dbReference>
<evidence type="ECO:0000256" key="2">
    <source>
        <dbReference type="ARBA" id="ARBA00022840"/>
    </source>
</evidence>
<dbReference type="InterPro" id="IPR013126">
    <property type="entry name" value="Hsp_70_fam"/>
</dbReference>
<reference evidence="3 4" key="1">
    <citation type="submission" date="2019-08" db="EMBL/GenBank/DDBJ databases">
        <title>Complete genome sequence of Candidatus Uab amorphum.</title>
        <authorList>
            <person name="Shiratori T."/>
            <person name="Suzuki S."/>
            <person name="Kakizawa Y."/>
            <person name="Ishida K."/>
        </authorList>
    </citation>
    <scope>NUCLEOTIDE SEQUENCE [LARGE SCALE GENOMIC DNA]</scope>
    <source>
        <strain evidence="3 4">SRT547</strain>
    </source>
</reference>
<dbReference type="RefSeq" id="WP_151972017.1">
    <property type="nucleotide sequence ID" value="NZ_AP019860.1"/>
</dbReference>
<dbReference type="SUPFAM" id="SSF53067">
    <property type="entry name" value="Actin-like ATPase domain"/>
    <property type="match status" value="2"/>
</dbReference>
<dbReference type="Gene3D" id="3.30.420.40">
    <property type="match status" value="4"/>
</dbReference>
<keyword evidence="1" id="KW-0547">Nucleotide-binding</keyword>
<dbReference type="Pfam" id="PF00012">
    <property type="entry name" value="HSP70"/>
    <property type="match status" value="2"/>
</dbReference>
<dbReference type="AlphaFoldDB" id="A0A5S9F6R0"/>
<gene>
    <name evidence="3" type="ORF">UABAM_06384</name>
</gene>
<dbReference type="InterPro" id="IPR043129">
    <property type="entry name" value="ATPase_NBD"/>
</dbReference>